<keyword evidence="2" id="KW-1185">Reference proteome</keyword>
<comment type="caution">
    <text evidence="1">The sequence shown here is derived from an EMBL/GenBank/DDBJ whole genome shotgun (WGS) entry which is preliminary data.</text>
</comment>
<dbReference type="Proteomes" id="UP000243342">
    <property type="component" value="Unassembled WGS sequence"/>
</dbReference>
<gene>
    <name evidence="1" type="ORF">BIV57_00555</name>
</gene>
<name>A0A1J7CIB1_9ACTN</name>
<sequence>MRKLGFDAVLTFGHALNEGFSAGRGDVHAWVTLRSDSTPVDTLASYDYLYFVIGRYPEDAPSSAKDS</sequence>
<accession>A0A1J7CIB1</accession>
<protein>
    <submittedName>
        <fullName evidence="1">Uncharacterized protein</fullName>
    </submittedName>
</protein>
<dbReference type="AlphaFoldDB" id="A0A1J7CIB1"/>
<evidence type="ECO:0000313" key="1">
    <source>
        <dbReference type="EMBL" id="OIV39370.1"/>
    </source>
</evidence>
<proteinExistence type="predicted"/>
<reference evidence="1 2" key="1">
    <citation type="submission" date="2016-10" db="EMBL/GenBank/DDBJ databases">
        <title>Genome sequence of Streptomyces gilvigriseus MUSC 26.</title>
        <authorList>
            <person name="Lee L.-H."/>
            <person name="Ser H.-L."/>
        </authorList>
    </citation>
    <scope>NUCLEOTIDE SEQUENCE [LARGE SCALE GENOMIC DNA]</scope>
    <source>
        <strain evidence="1 2">MUSC 26</strain>
    </source>
</reference>
<evidence type="ECO:0000313" key="2">
    <source>
        <dbReference type="Proteomes" id="UP000243342"/>
    </source>
</evidence>
<dbReference type="EMBL" id="MLCF01000002">
    <property type="protein sequence ID" value="OIV39370.1"/>
    <property type="molecule type" value="Genomic_DNA"/>
</dbReference>
<organism evidence="1 2">
    <name type="scientific">Mangrovactinospora gilvigrisea</name>
    <dbReference type="NCBI Taxonomy" id="1428644"/>
    <lineage>
        <taxon>Bacteria</taxon>
        <taxon>Bacillati</taxon>
        <taxon>Actinomycetota</taxon>
        <taxon>Actinomycetes</taxon>
        <taxon>Kitasatosporales</taxon>
        <taxon>Streptomycetaceae</taxon>
        <taxon>Mangrovactinospora</taxon>
    </lineage>
</organism>